<dbReference type="Proteomes" id="UP000427769">
    <property type="component" value="Chromosome"/>
</dbReference>
<reference evidence="1 2" key="1">
    <citation type="submission" date="2019-11" db="EMBL/GenBank/DDBJ databases">
        <title>Comparative genomics of hydrocarbon-degrading Desulfosarcina strains.</title>
        <authorList>
            <person name="Watanabe M."/>
            <person name="Kojima H."/>
            <person name="Fukui M."/>
        </authorList>
    </citation>
    <scope>NUCLEOTIDE SEQUENCE [LARGE SCALE GENOMIC DNA]</scope>
    <source>
        <strain evidence="1 2">PP31</strain>
    </source>
</reference>
<sequence length="150" mass="16498">MGREAVVKIIDDHEYTFHQMPPKQSMKLLLRIFKIVGAPAGAVADGAKANFKSLMDADLDISRIMGALCDRIDENEVEGIVDDLLSQAICKGRGEVSRNFDSIFKGRLPHLFKVVGAALQAEYSDFFDEWSGAARDLVARLAAMTPDPQT</sequence>
<dbReference type="RefSeq" id="WP_155303436.1">
    <property type="nucleotide sequence ID" value="NZ_AP021875.1"/>
</dbReference>
<keyword evidence="2" id="KW-1185">Reference proteome</keyword>
<dbReference type="InterPro" id="IPR049156">
    <property type="entry name" value="Phage_chap_TAC_15-like"/>
</dbReference>
<dbReference type="EMBL" id="AP021875">
    <property type="protein sequence ID" value="BBO74398.1"/>
    <property type="molecule type" value="Genomic_DNA"/>
</dbReference>
<name>A0A5K7Z0H6_9BACT</name>
<gene>
    <name evidence="1" type="ORF">DSCW_18150</name>
</gene>
<dbReference type="Pfam" id="PF21822">
    <property type="entry name" value="Phage_TAC_15"/>
    <property type="match status" value="1"/>
</dbReference>
<dbReference type="KEGG" id="dwd:DSCW_18150"/>
<dbReference type="AlphaFoldDB" id="A0A5K7Z0H6"/>
<accession>A0A5K7Z0H6</accession>
<organism evidence="1 2">
    <name type="scientific">Desulfosarcina widdelii</name>
    <dbReference type="NCBI Taxonomy" id="947919"/>
    <lineage>
        <taxon>Bacteria</taxon>
        <taxon>Pseudomonadati</taxon>
        <taxon>Thermodesulfobacteriota</taxon>
        <taxon>Desulfobacteria</taxon>
        <taxon>Desulfobacterales</taxon>
        <taxon>Desulfosarcinaceae</taxon>
        <taxon>Desulfosarcina</taxon>
    </lineage>
</organism>
<protein>
    <submittedName>
        <fullName evidence="1">Uncharacterized protein</fullName>
    </submittedName>
</protein>
<evidence type="ECO:0000313" key="1">
    <source>
        <dbReference type="EMBL" id="BBO74398.1"/>
    </source>
</evidence>
<evidence type="ECO:0000313" key="2">
    <source>
        <dbReference type="Proteomes" id="UP000427769"/>
    </source>
</evidence>
<proteinExistence type="predicted"/>